<dbReference type="KEGG" id="bav:BAV0408"/>
<name>Q2KZ76_BORA1</name>
<dbReference type="EMBL" id="AM167904">
    <property type="protein sequence ID" value="CAJ48009.1"/>
    <property type="molecule type" value="Genomic_DNA"/>
</dbReference>
<evidence type="ECO:0000313" key="1">
    <source>
        <dbReference type="EMBL" id="CAJ48009.1"/>
    </source>
</evidence>
<accession>Q2KZ76</accession>
<dbReference type="Proteomes" id="UP000001977">
    <property type="component" value="Chromosome"/>
</dbReference>
<dbReference type="eggNOG" id="COG2913">
    <property type="taxonomic scope" value="Bacteria"/>
</dbReference>
<dbReference type="HOGENOM" id="CLU_1923537_0_0_4"/>
<dbReference type="AlphaFoldDB" id="Q2KZ76"/>
<keyword evidence="2" id="KW-1185">Reference proteome</keyword>
<gene>
    <name evidence="1" type="ordered locus">BAV0408</name>
</gene>
<proteinExistence type="predicted"/>
<reference evidence="1 2" key="1">
    <citation type="journal article" date="2006" name="J. Bacteriol.">
        <title>Comparison of the genome sequence of the poultry pathogen Bordetella avium with those of B. bronchiseptica, B. pertussis, and B. parapertussis reveals extensive diversity in surface structures associated with host interaction.</title>
        <authorList>
            <person name="Sebaihia M."/>
            <person name="Preston A."/>
            <person name="Maskell D.J."/>
            <person name="Kuzmiak H."/>
            <person name="Connell T.D."/>
            <person name="King N.D."/>
            <person name="Orndorff P.E."/>
            <person name="Miyamoto D.M."/>
            <person name="Thomson N.R."/>
            <person name="Harris D."/>
            <person name="Goble A."/>
            <person name="Lord A."/>
            <person name="Murphy L."/>
            <person name="Quail M.A."/>
            <person name="Rutter S."/>
            <person name="Squares R."/>
            <person name="Squares S."/>
            <person name="Woodward J."/>
            <person name="Parkhill J."/>
            <person name="Temple L.M."/>
        </authorList>
    </citation>
    <scope>NUCLEOTIDE SEQUENCE [LARGE SCALE GENOMIC DNA]</scope>
    <source>
        <strain evidence="1 2">197N</strain>
    </source>
</reference>
<evidence type="ECO:0000313" key="2">
    <source>
        <dbReference type="Proteomes" id="UP000001977"/>
    </source>
</evidence>
<sequence>MAALFVTAALAGCVSSGVRVKDEQISAFVPGQTTKQEVIASLGQPTTQMRNADGTSMLMYSYVEAKARPASYIPFVGAFVGGADSSSSVVQLHFDAAGKLLQHSSSQSNYGIGTGFAAGSVDSVPDQPRRP</sequence>
<dbReference type="OrthoDB" id="8965157at2"/>
<organism evidence="1 2">
    <name type="scientific">Bordetella avium (strain 197N)</name>
    <dbReference type="NCBI Taxonomy" id="360910"/>
    <lineage>
        <taxon>Bacteria</taxon>
        <taxon>Pseudomonadati</taxon>
        <taxon>Pseudomonadota</taxon>
        <taxon>Betaproteobacteria</taxon>
        <taxon>Burkholderiales</taxon>
        <taxon>Alcaligenaceae</taxon>
        <taxon>Bordetella</taxon>
    </lineage>
</organism>
<protein>
    <submittedName>
        <fullName evidence="1">Hypothetical phage protein</fullName>
    </submittedName>
</protein>